<sequence>MLVSIRLSVPVMNEKSIHSAAIHSLIFWSSPNNVWKNVGLYVITMTDSRIIMHLTSI</sequence>
<reference evidence="1" key="1">
    <citation type="submission" date="2025-08" db="UniProtKB">
        <authorList>
            <consortium name="Ensembl"/>
        </authorList>
    </citation>
    <scope>IDENTIFICATION</scope>
</reference>
<evidence type="ECO:0000313" key="1">
    <source>
        <dbReference type="Ensembl" id="ENSPTEP00000042930.1"/>
    </source>
</evidence>
<dbReference type="Proteomes" id="UP000694416">
    <property type="component" value="Unplaced"/>
</dbReference>
<dbReference type="Ensembl" id="ENSPTET00000057257.1">
    <property type="protein sequence ID" value="ENSPTEP00000042930.1"/>
    <property type="gene ID" value="ENSPTEG00000039181.1"/>
</dbReference>
<protein>
    <submittedName>
        <fullName evidence="1">Uncharacterized protein</fullName>
    </submittedName>
</protein>
<accession>A0A8C9IZL8</accession>
<dbReference type="AlphaFoldDB" id="A0A8C9IZL8"/>
<proteinExistence type="predicted"/>
<keyword evidence="2" id="KW-1185">Reference proteome</keyword>
<organism evidence="1 2">
    <name type="scientific">Piliocolobus tephrosceles</name>
    <name type="common">Ugandan red Colobus</name>
    <dbReference type="NCBI Taxonomy" id="591936"/>
    <lineage>
        <taxon>Eukaryota</taxon>
        <taxon>Metazoa</taxon>
        <taxon>Chordata</taxon>
        <taxon>Craniata</taxon>
        <taxon>Vertebrata</taxon>
        <taxon>Euteleostomi</taxon>
        <taxon>Mammalia</taxon>
        <taxon>Eutheria</taxon>
        <taxon>Euarchontoglires</taxon>
        <taxon>Primates</taxon>
        <taxon>Haplorrhini</taxon>
        <taxon>Catarrhini</taxon>
        <taxon>Cercopithecidae</taxon>
        <taxon>Colobinae</taxon>
        <taxon>Piliocolobus</taxon>
    </lineage>
</organism>
<reference evidence="1" key="2">
    <citation type="submission" date="2025-09" db="UniProtKB">
        <authorList>
            <consortium name="Ensembl"/>
        </authorList>
    </citation>
    <scope>IDENTIFICATION</scope>
</reference>
<name>A0A8C9IZL8_9PRIM</name>
<evidence type="ECO:0000313" key="2">
    <source>
        <dbReference type="Proteomes" id="UP000694416"/>
    </source>
</evidence>